<dbReference type="InterPro" id="IPR042197">
    <property type="entry name" value="Apaf_helical"/>
</dbReference>
<accession>A0A8J5IQB2</accession>
<sequence>MTYEGTFSSLANEVGQLKGKSVDVKREVEAAERDGLTPRREVLGWLNSVQNMEDEAKSIEGIYDQKIKCLCSFPFNVCSAYRLRNRAEAALATIRELKQSAEFTKLADNLNLTRSIKMPNTKTIGMDKVFEELQRHGKDDSLSVIGIHGMGGVGKTALLRRFNNDFPSETEADVVIFHELSIDYKLEEVQKSLFDRLSLTWQDEVTHRDRATKLFRVLSTLNFVLLLDNLWEPLNYQVIGIPLPAAPSKCKIIFTTRTEDTCSHMGTDKMIKVECLEEEAAWNLFRNSARMDAIDADKNILFEARDLVKECGVLPAALIVLAQAMAHKKTWEEWIHALRIMKDVHQLPDVSAERRRTNGWCGIGRGSKKHRQLRNGEMQRELHLRKIPNDFFLHMPLLRILELQETSIEEVPVSIGNLMQLHYLNQCKTRITSLPKEMAALVNLKYLPLASMKYLRIIPDQLISSLRELQWLIMMDSYTGWKEGQSCEGGVSFKELESSKRLKAIGITVSTLAALQNLYDSPRLAAFTHWLHIEGCPNLTNIPSLDFHAETMPRVISIQLHAMSELEEVVIGNRQPILLPLQELRLSSLPKAKLVWRARFPNTLLELKIVDCRAIDKFIKLEGEANGSGETVITIFPDLQTMVLRWLTELKSLSDGERILNYPSLKTIEVVGIPLPAPPSKCKIIFTSRTEDTCSHMGTEKMIKMECLEQEAAWNLFRNSARMDVIDADKHIQIKARDLVKECGGFPAALIVLAQAMAHKKTWEEWIHALTIMKGTPHQLPGEGIFDNADNIWDSTQKTQFLLGILHAASLTVRVHDVFFTMHPMTRAMILWVQRECGKKENKWLVRDREQVEEAPAAEKWRDAERIALVWNQIRDLPEAPQCPNLIFLNLHVNKFLRKIPNGFFLHMPPTI</sequence>
<name>A0A8J5IQB2_ZINOF</name>
<feature type="domain" description="NB-ARC" evidence="2">
    <location>
        <begin position="667"/>
        <end position="722"/>
    </location>
</feature>
<dbReference type="InterPro" id="IPR027417">
    <property type="entry name" value="P-loop_NTPase"/>
</dbReference>
<dbReference type="Gene3D" id="3.40.50.300">
    <property type="entry name" value="P-loop containing nucleotide triphosphate hydrolases"/>
    <property type="match status" value="1"/>
</dbReference>
<protein>
    <recommendedName>
        <fullName evidence="2">NB-ARC domain-containing protein</fullName>
    </recommendedName>
</protein>
<dbReference type="Gene3D" id="3.80.10.10">
    <property type="entry name" value="Ribonuclease Inhibitor"/>
    <property type="match status" value="1"/>
</dbReference>
<organism evidence="3 4">
    <name type="scientific">Zingiber officinale</name>
    <name type="common">Ginger</name>
    <name type="synonym">Amomum zingiber</name>
    <dbReference type="NCBI Taxonomy" id="94328"/>
    <lineage>
        <taxon>Eukaryota</taxon>
        <taxon>Viridiplantae</taxon>
        <taxon>Streptophyta</taxon>
        <taxon>Embryophyta</taxon>
        <taxon>Tracheophyta</taxon>
        <taxon>Spermatophyta</taxon>
        <taxon>Magnoliopsida</taxon>
        <taxon>Liliopsida</taxon>
        <taxon>Zingiberales</taxon>
        <taxon>Zingiberaceae</taxon>
        <taxon>Zingiber</taxon>
    </lineage>
</organism>
<reference evidence="3 4" key="1">
    <citation type="submission" date="2020-08" db="EMBL/GenBank/DDBJ databases">
        <title>Plant Genome Project.</title>
        <authorList>
            <person name="Zhang R.-G."/>
        </authorList>
    </citation>
    <scope>NUCLEOTIDE SEQUENCE [LARGE SCALE GENOMIC DNA]</scope>
    <source>
        <tissue evidence="3">Rhizome</tissue>
    </source>
</reference>
<evidence type="ECO:0000313" key="3">
    <source>
        <dbReference type="EMBL" id="KAG6538879.1"/>
    </source>
</evidence>
<evidence type="ECO:0000256" key="1">
    <source>
        <dbReference type="ARBA" id="ARBA00022821"/>
    </source>
</evidence>
<dbReference type="SUPFAM" id="SSF52540">
    <property type="entry name" value="P-loop containing nucleoside triphosphate hydrolases"/>
    <property type="match status" value="2"/>
</dbReference>
<comment type="caution">
    <text evidence="3">The sequence shown here is derived from an EMBL/GenBank/DDBJ whole genome shotgun (WGS) entry which is preliminary data.</text>
</comment>
<keyword evidence="1" id="KW-0611">Plant defense</keyword>
<dbReference type="Proteomes" id="UP000734854">
    <property type="component" value="Unassembled WGS sequence"/>
</dbReference>
<dbReference type="FunFam" id="3.40.50.300:FF:001091">
    <property type="entry name" value="Probable disease resistance protein At1g61300"/>
    <property type="match status" value="1"/>
</dbReference>
<dbReference type="AlphaFoldDB" id="A0A8J5IQB2"/>
<evidence type="ECO:0000259" key="2">
    <source>
        <dbReference type="Pfam" id="PF00931"/>
    </source>
</evidence>
<dbReference type="EMBL" id="JACMSC010000001">
    <property type="protein sequence ID" value="KAG6538879.1"/>
    <property type="molecule type" value="Genomic_DNA"/>
</dbReference>
<dbReference type="InterPro" id="IPR002182">
    <property type="entry name" value="NB-ARC"/>
</dbReference>
<dbReference type="InterPro" id="IPR032675">
    <property type="entry name" value="LRR_dom_sf"/>
</dbReference>
<evidence type="ECO:0000313" key="4">
    <source>
        <dbReference type="Proteomes" id="UP000734854"/>
    </source>
</evidence>
<feature type="domain" description="NB-ARC" evidence="2">
    <location>
        <begin position="126"/>
        <end position="291"/>
    </location>
</feature>
<gene>
    <name evidence="3" type="ORF">ZIOFF_004031</name>
</gene>
<dbReference type="GO" id="GO:0006952">
    <property type="term" value="P:defense response"/>
    <property type="evidence" value="ECO:0007669"/>
    <property type="project" value="UniProtKB-KW"/>
</dbReference>
<dbReference type="Pfam" id="PF00931">
    <property type="entry name" value="NB-ARC"/>
    <property type="match status" value="2"/>
</dbReference>
<dbReference type="GO" id="GO:0043531">
    <property type="term" value="F:ADP binding"/>
    <property type="evidence" value="ECO:0007669"/>
    <property type="project" value="InterPro"/>
</dbReference>
<dbReference type="PANTHER" id="PTHR36766">
    <property type="entry name" value="PLANT BROAD-SPECTRUM MILDEW RESISTANCE PROTEIN RPW8"/>
    <property type="match status" value="1"/>
</dbReference>
<proteinExistence type="predicted"/>
<keyword evidence="4" id="KW-1185">Reference proteome</keyword>
<dbReference type="PANTHER" id="PTHR36766:SF64">
    <property type="entry name" value="OS12G0206100 PROTEIN"/>
    <property type="match status" value="1"/>
</dbReference>
<dbReference type="Gene3D" id="1.10.8.430">
    <property type="entry name" value="Helical domain of apoptotic protease-activating factors"/>
    <property type="match status" value="2"/>
</dbReference>
<dbReference type="PRINTS" id="PR00364">
    <property type="entry name" value="DISEASERSIST"/>
</dbReference>
<dbReference type="SUPFAM" id="SSF52058">
    <property type="entry name" value="L domain-like"/>
    <property type="match status" value="1"/>
</dbReference>